<evidence type="ECO:0000256" key="2">
    <source>
        <dbReference type="ARBA" id="ARBA00012815"/>
    </source>
</evidence>
<dbReference type="InterPro" id="IPR015807">
    <property type="entry name" value="His-tRNA-ligase"/>
</dbReference>
<comment type="caution">
    <text evidence="8">The sequence shown here is derived from an EMBL/GenBank/DDBJ whole genome shotgun (WGS) entry which is preliminary data.</text>
</comment>
<keyword evidence="3" id="KW-0547">Nucleotide-binding</keyword>
<dbReference type="CDD" id="cd00773">
    <property type="entry name" value="HisRS-like_core"/>
    <property type="match status" value="1"/>
</dbReference>
<dbReference type="InParanoid" id="A0A1Y2GPL9"/>
<dbReference type="OrthoDB" id="1906957at2759"/>
<comment type="catalytic activity">
    <reaction evidence="5">
        <text>tRNA(His) + L-histidine + ATP = L-histidyl-tRNA(His) + AMP + diphosphate + H(+)</text>
        <dbReference type="Rhea" id="RHEA:17313"/>
        <dbReference type="Rhea" id="RHEA-COMP:9665"/>
        <dbReference type="Rhea" id="RHEA-COMP:9689"/>
        <dbReference type="ChEBI" id="CHEBI:15378"/>
        <dbReference type="ChEBI" id="CHEBI:30616"/>
        <dbReference type="ChEBI" id="CHEBI:33019"/>
        <dbReference type="ChEBI" id="CHEBI:57595"/>
        <dbReference type="ChEBI" id="CHEBI:78442"/>
        <dbReference type="ChEBI" id="CHEBI:78527"/>
        <dbReference type="ChEBI" id="CHEBI:456215"/>
        <dbReference type="EC" id="6.1.1.21"/>
    </reaction>
</comment>
<dbReference type="HAMAP" id="MF_00127">
    <property type="entry name" value="His_tRNA_synth"/>
    <property type="match status" value="1"/>
</dbReference>
<keyword evidence="8" id="KW-0030">Aminoacyl-tRNA synthetase</keyword>
<comment type="similarity">
    <text evidence="1">Belongs to the class-II aminoacyl-tRNA synthetase family.</text>
</comment>
<feature type="binding site" evidence="6">
    <location>
        <begin position="262"/>
        <end position="263"/>
    </location>
    <ligand>
        <name>L-histidine</name>
        <dbReference type="ChEBI" id="CHEBI:57595"/>
    </ligand>
</feature>
<reference evidence="8 9" key="1">
    <citation type="submission" date="2016-07" db="EMBL/GenBank/DDBJ databases">
        <title>Pervasive Adenine N6-methylation of Active Genes in Fungi.</title>
        <authorList>
            <consortium name="DOE Joint Genome Institute"/>
            <person name="Mondo S.J."/>
            <person name="Dannebaum R.O."/>
            <person name="Kuo R.C."/>
            <person name="Labutti K."/>
            <person name="Haridas S."/>
            <person name="Kuo A."/>
            <person name="Salamov A."/>
            <person name="Ahrendt S.R."/>
            <person name="Lipzen A."/>
            <person name="Sullivan W."/>
            <person name="Andreopoulos W.B."/>
            <person name="Clum A."/>
            <person name="Lindquist E."/>
            <person name="Daum C."/>
            <person name="Ramamoorthy G.K."/>
            <person name="Gryganskyi A."/>
            <person name="Culley D."/>
            <person name="Magnuson J.K."/>
            <person name="James T.Y."/>
            <person name="O'Malley M.A."/>
            <person name="Stajich J.E."/>
            <person name="Spatafora J.W."/>
            <person name="Visel A."/>
            <person name="Grigoriev I.V."/>
        </authorList>
    </citation>
    <scope>NUCLEOTIDE SEQUENCE [LARGE SCALE GENOMIC DNA]</scope>
    <source>
        <strain evidence="8 9">NRRL 3116</strain>
    </source>
</reference>
<evidence type="ECO:0000256" key="1">
    <source>
        <dbReference type="ARBA" id="ARBA00008226"/>
    </source>
</evidence>
<evidence type="ECO:0000313" key="8">
    <source>
        <dbReference type="EMBL" id="ORZ18222.1"/>
    </source>
</evidence>
<dbReference type="InterPro" id="IPR004154">
    <property type="entry name" value="Anticodon-bd"/>
</dbReference>
<dbReference type="PANTHER" id="PTHR43707:SF1">
    <property type="entry name" value="HISTIDINE--TRNA LIGASE, MITOCHONDRIAL-RELATED"/>
    <property type="match status" value="1"/>
</dbReference>
<feature type="binding site" evidence="6">
    <location>
        <position position="127"/>
    </location>
    <ligand>
        <name>L-histidine</name>
        <dbReference type="ChEBI" id="CHEBI:57595"/>
    </ligand>
</feature>
<feature type="binding site" evidence="6">
    <location>
        <position position="131"/>
    </location>
    <ligand>
        <name>L-histidine</name>
        <dbReference type="ChEBI" id="CHEBI:57595"/>
    </ligand>
</feature>
<dbReference type="Gene3D" id="3.40.50.800">
    <property type="entry name" value="Anticodon-binding domain"/>
    <property type="match status" value="1"/>
</dbReference>
<evidence type="ECO:0000259" key="7">
    <source>
        <dbReference type="PROSITE" id="PS50862"/>
    </source>
</evidence>
<dbReference type="SUPFAM" id="SSF55681">
    <property type="entry name" value="Class II aaRS and biotin synthetases"/>
    <property type="match status" value="1"/>
</dbReference>
<dbReference type="PANTHER" id="PTHR43707">
    <property type="entry name" value="HISTIDYL-TRNA SYNTHETASE"/>
    <property type="match status" value="1"/>
</dbReference>
<dbReference type="STRING" id="64571.A0A1Y2GPL9"/>
<dbReference type="InterPro" id="IPR036621">
    <property type="entry name" value="Anticodon-bd_dom_sf"/>
</dbReference>
<evidence type="ECO:0000256" key="3">
    <source>
        <dbReference type="ARBA" id="ARBA00022741"/>
    </source>
</evidence>
<dbReference type="GO" id="GO:0006427">
    <property type="term" value="P:histidyl-tRNA aminoacylation"/>
    <property type="evidence" value="ECO:0007669"/>
    <property type="project" value="InterPro"/>
</dbReference>
<dbReference type="GO" id="GO:0005524">
    <property type="term" value="F:ATP binding"/>
    <property type="evidence" value="ECO:0007669"/>
    <property type="project" value="InterPro"/>
</dbReference>
<dbReference type="NCBIfam" id="TIGR00442">
    <property type="entry name" value="hisS"/>
    <property type="match status" value="1"/>
</dbReference>
<proteinExistence type="inferred from homology"/>
<feature type="binding site" evidence="6">
    <location>
        <position position="258"/>
    </location>
    <ligand>
        <name>L-histidine</name>
        <dbReference type="ChEBI" id="CHEBI:57595"/>
    </ligand>
</feature>
<dbReference type="Proteomes" id="UP000193648">
    <property type="component" value="Unassembled WGS sequence"/>
</dbReference>
<dbReference type="GO" id="GO:0005737">
    <property type="term" value="C:cytoplasm"/>
    <property type="evidence" value="ECO:0007669"/>
    <property type="project" value="InterPro"/>
</dbReference>
<dbReference type="AlphaFoldDB" id="A0A1Y2GPL9"/>
<evidence type="ECO:0000256" key="5">
    <source>
        <dbReference type="ARBA" id="ARBA00047639"/>
    </source>
</evidence>
<dbReference type="PROSITE" id="PS50862">
    <property type="entry name" value="AA_TRNA_LIGASE_II"/>
    <property type="match status" value="1"/>
</dbReference>
<dbReference type="Gene3D" id="3.30.930.10">
    <property type="entry name" value="Bira Bifunctional Protein, Domain 2"/>
    <property type="match status" value="1"/>
</dbReference>
<dbReference type="PIRSF" id="PIRSF001549">
    <property type="entry name" value="His-tRNA_synth"/>
    <property type="match status" value="1"/>
</dbReference>
<dbReference type="InterPro" id="IPR006195">
    <property type="entry name" value="aa-tRNA-synth_II"/>
</dbReference>
<dbReference type="GeneID" id="33568345"/>
<dbReference type="InterPro" id="IPR045864">
    <property type="entry name" value="aa-tRNA-synth_II/BPL/LPL"/>
</dbReference>
<feature type="binding site" evidence="6">
    <location>
        <position position="113"/>
    </location>
    <ligand>
        <name>L-histidine</name>
        <dbReference type="ChEBI" id="CHEBI:57595"/>
    </ligand>
</feature>
<gene>
    <name evidence="8" type="ORF">BCR41DRAFT_370036</name>
</gene>
<name>A0A1Y2GPL9_9FUNG</name>
<dbReference type="EC" id="6.1.1.21" evidence="2"/>
<dbReference type="RefSeq" id="XP_021882017.1">
    <property type="nucleotide sequence ID" value="XM_022026502.1"/>
</dbReference>
<dbReference type="Pfam" id="PF13393">
    <property type="entry name" value="tRNA-synt_His"/>
    <property type="match status" value="1"/>
</dbReference>
<keyword evidence="8" id="KW-0436">Ligase</keyword>
<organism evidence="8 9">
    <name type="scientific">Lobosporangium transversale</name>
    <dbReference type="NCBI Taxonomy" id="64571"/>
    <lineage>
        <taxon>Eukaryota</taxon>
        <taxon>Fungi</taxon>
        <taxon>Fungi incertae sedis</taxon>
        <taxon>Mucoromycota</taxon>
        <taxon>Mortierellomycotina</taxon>
        <taxon>Mortierellomycetes</taxon>
        <taxon>Mortierellales</taxon>
        <taxon>Mortierellaceae</taxon>
        <taxon>Lobosporangium</taxon>
    </lineage>
</organism>
<dbReference type="SUPFAM" id="SSF52954">
    <property type="entry name" value="Class II aaRS ABD-related"/>
    <property type="match status" value="1"/>
</dbReference>
<accession>A0A1Y2GPL9</accession>
<keyword evidence="9" id="KW-1185">Reference proteome</keyword>
<dbReference type="EMBL" id="MCFF01000015">
    <property type="protein sequence ID" value="ORZ18222.1"/>
    <property type="molecule type" value="Genomic_DNA"/>
</dbReference>
<evidence type="ECO:0000313" key="9">
    <source>
        <dbReference type="Proteomes" id="UP000193648"/>
    </source>
</evidence>
<dbReference type="InterPro" id="IPR041715">
    <property type="entry name" value="HisRS-like_core"/>
</dbReference>
<dbReference type="InterPro" id="IPR004516">
    <property type="entry name" value="HisRS/HisZ"/>
</dbReference>
<dbReference type="GO" id="GO:0004821">
    <property type="term" value="F:histidine-tRNA ligase activity"/>
    <property type="evidence" value="ECO:0007669"/>
    <property type="project" value="UniProtKB-EC"/>
</dbReference>
<dbReference type="Pfam" id="PF03129">
    <property type="entry name" value="HGTP_anticodon"/>
    <property type="match status" value="1"/>
</dbReference>
<sequence>MLEQANPVRGMKDRFGDENRRFQWITDNGARLASLYGFEQITTPILEYSQVFERTLGEDSDVVGKELYSFESKGGDRLTMRPEGTAGITRALISQKLHNELPQKYYYHGPMFRHERPQKGRLRQFEQFGIEVFGQGHPSSDLEAIELASVFLKSLGLDSIMLEVNSIGDDASRNKYKTALKEYLSEYGGDLSPDSINRLSTNPLRILDSKAPQDIQILENSPILSDYWSPPSRERFSFITEALSHLGIPFTVNPRLVRGLDYYQDTVFEFKVSSALLGVQQSTILAGGRYDGLVEKMGGPAGVSSIGWAAGLERLSLLLNDRSIPSKPRPVAIIPVPEFESTVNLNVNMNVNVSESDSKASARTFSSAELHSRAMAISSLLREAGIQVEFLHLAGPISTRSQLLKRLAKAGKLNATHAVILGMDEIQKGVVTLKDLDKSEQKHCRVEELIKELRGSL</sequence>
<feature type="binding site" evidence="6">
    <location>
        <begin position="83"/>
        <end position="85"/>
    </location>
    <ligand>
        <name>L-histidine</name>
        <dbReference type="ChEBI" id="CHEBI:57595"/>
    </ligand>
</feature>
<feature type="domain" description="Aminoacyl-transfer RNA synthetases class-II family profile" evidence="7">
    <location>
        <begin position="32"/>
        <end position="335"/>
    </location>
</feature>
<evidence type="ECO:0000256" key="6">
    <source>
        <dbReference type="PIRSR" id="PIRSR001549-1"/>
    </source>
</evidence>
<evidence type="ECO:0000256" key="4">
    <source>
        <dbReference type="ARBA" id="ARBA00030619"/>
    </source>
</evidence>
<protein>
    <recommendedName>
        <fullName evidence="2">histidine--tRNA ligase</fullName>
        <ecNumber evidence="2">6.1.1.21</ecNumber>
    </recommendedName>
    <alternativeName>
        <fullName evidence="4">Histidyl-tRNA synthetase</fullName>
    </alternativeName>
</protein>